<evidence type="ECO:0000313" key="4">
    <source>
        <dbReference type="EMBL" id="TCS99483.1"/>
    </source>
</evidence>
<comment type="caution">
    <text evidence="4">The sequence shown here is derived from an EMBL/GenBank/DDBJ whole genome shotgun (WGS) entry which is preliminary data.</text>
</comment>
<protein>
    <submittedName>
        <fullName evidence="4">Phospholipid/cholesterol/gamma-HCH transport system substrate-binding protein</fullName>
    </submittedName>
    <submittedName>
        <fullName evidence="5">Virulence factor Mce family protein</fullName>
    </submittedName>
</protein>
<dbReference type="Pfam" id="PF02470">
    <property type="entry name" value="MlaD"/>
    <property type="match status" value="1"/>
</dbReference>
<evidence type="ECO:0000256" key="2">
    <source>
        <dbReference type="SAM" id="Phobius"/>
    </source>
</evidence>
<reference evidence="5 7" key="2">
    <citation type="submission" date="2019-07" db="EMBL/GenBank/DDBJ databases">
        <title>Tepidimonas ignava SPS-1037 draft genome.</title>
        <authorList>
            <person name="Da Costa M.S."/>
            <person name="Froufe H.J.C."/>
            <person name="Egas C."/>
            <person name="Albuquerque L."/>
        </authorList>
    </citation>
    <scope>NUCLEOTIDE SEQUENCE [LARGE SCALE GENOMIC DNA]</scope>
    <source>
        <strain evidence="5 7">SPS-1037</strain>
    </source>
</reference>
<proteinExistence type="predicted"/>
<sequence length="333" mass="35822">MATDQPSAAPSTDRSAAAATRALERRARALLALLAALLLGVALYLMVARGVFEPTQHLTLVTDDAEGVTVGMDLTFSGFAIGRVRRIDLADDGSVHLQVDVPKRDARWLRESSVFTLERGLVGGTRLRAYTGVIDSPPLPDGAVRPVLRGDALADLPRVLNTAREVVEHLRAMTAADAPVNLALRELYALLQRATGPDGALHAALGQADRARLSATLREVEATVTAARQLLQRSDTLVQRADARVLGPGGVVDDVQSALREAAARLAEAKATLQRVDAILEDVQGVARNARAASVDLDALRAEVEVTLRRVDALMLDLQRRWPFARETEVRLP</sequence>
<dbReference type="AlphaFoldDB" id="A0A4R3LH43"/>
<dbReference type="RefSeq" id="WP_132961625.1">
    <property type="nucleotide sequence ID" value="NZ_JBKBMZ010000061.1"/>
</dbReference>
<dbReference type="Proteomes" id="UP000295536">
    <property type="component" value="Unassembled WGS sequence"/>
</dbReference>
<name>A0A4R3LH43_9BURK</name>
<evidence type="ECO:0000313" key="5">
    <source>
        <dbReference type="EMBL" id="TSE21983.1"/>
    </source>
</evidence>
<evidence type="ECO:0000313" key="7">
    <source>
        <dbReference type="Proteomes" id="UP000315577"/>
    </source>
</evidence>
<dbReference type="InterPro" id="IPR052336">
    <property type="entry name" value="MlaD_Phospholipid_Transporter"/>
</dbReference>
<dbReference type="PANTHER" id="PTHR33371:SF4">
    <property type="entry name" value="INTERMEMBRANE PHOSPHOLIPID TRANSPORT SYSTEM BINDING PROTEIN MLAD"/>
    <property type="match status" value="1"/>
</dbReference>
<dbReference type="EMBL" id="SMAH01000002">
    <property type="protein sequence ID" value="TCS99483.1"/>
    <property type="molecule type" value="Genomic_DNA"/>
</dbReference>
<keyword evidence="2" id="KW-0812">Transmembrane</keyword>
<organism evidence="4 6">
    <name type="scientific">Tepidimonas ignava</name>
    <dbReference type="NCBI Taxonomy" id="114249"/>
    <lineage>
        <taxon>Bacteria</taxon>
        <taxon>Pseudomonadati</taxon>
        <taxon>Pseudomonadota</taxon>
        <taxon>Betaproteobacteria</taxon>
        <taxon>Burkholderiales</taxon>
        <taxon>Tepidimonas</taxon>
    </lineage>
</organism>
<evidence type="ECO:0000256" key="1">
    <source>
        <dbReference type="SAM" id="Coils"/>
    </source>
</evidence>
<dbReference type="EMBL" id="VJNC01000008">
    <property type="protein sequence ID" value="TSE21983.1"/>
    <property type="molecule type" value="Genomic_DNA"/>
</dbReference>
<dbReference type="InterPro" id="IPR003399">
    <property type="entry name" value="Mce/MlaD"/>
</dbReference>
<dbReference type="PANTHER" id="PTHR33371">
    <property type="entry name" value="INTERMEMBRANE PHOSPHOLIPID TRANSPORT SYSTEM BINDING PROTEIN MLAD-RELATED"/>
    <property type="match status" value="1"/>
</dbReference>
<evidence type="ECO:0000259" key="3">
    <source>
        <dbReference type="Pfam" id="PF02470"/>
    </source>
</evidence>
<gene>
    <name evidence="4" type="ORF">EDC36_102160</name>
    <name evidence="5" type="ORF">Tigna_01437</name>
</gene>
<reference evidence="4 6" key="1">
    <citation type="submission" date="2019-03" db="EMBL/GenBank/DDBJ databases">
        <title>Genomic Encyclopedia of Type Strains, Phase IV (KMG-IV): sequencing the most valuable type-strain genomes for metagenomic binning, comparative biology and taxonomic classification.</title>
        <authorList>
            <person name="Goeker M."/>
        </authorList>
    </citation>
    <scope>NUCLEOTIDE SEQUENCE [LARGE SCALE GENOMIC DNA]</scope>
    <source>
        <strain evidence="4 6">DSM 12034</strain>
    </source>
</reference>
<accession>A0A4R3LH43</accession>
<keyword evidence="7" id="KW-1185">Reference proteome</keyword>
<keyword evidence="2" id="KW-0472">Membrane</keyword>
<dbReference type="OrthoDB" id="8770832at2"/>
<evidence type="ECO:0000313" key="6">
    <source>
        <dbReference type="Proteomes" id="UP000295536"/>
    </source>
</evidence>
<feature type="transmembrane region" description="Helical" evidence="2">
    <location>
        <begin position="29"/>
        <end position="47"/>
    </location>
</feature>
<feature type="domain" description="Mce/MlaD" evidence="3">
    <location>
        <begin position="55"/>
        <end position="119"/>
    </location>
</feature>
<feature type="coiled-coil region" evidence="1">
    <location>
        <begin position="252"/>
        <end position="317"/>
    </location>
</feature>
<keyword evidence="1" id="KW-0175">Coiled coil</keyword>
<keyword evidence="2" id="KW-1133">Transmembrane helix</keyword>
<dbReference type="Proteomes" id="UP000315577">
    <property type="component" value="Unassembled WGS sequence"/>
</dbReference>